<evidence type="ECO:0000313" key="3">
    <source>
        <dbReference type="Proteomes" id="UP000009336"/>
    </source>
</evidence>
<keyword evidence="1" id="KW-1133">Transmembrane helix</keyword>
<keyword evidence="1" id="KW-0472">Membrane</keyword>
<dbReference type="HOGENOM" id="CLU_170945_0_0_6"/>
<proteinExistence type="predicted"/>
<evidence type="ECO:0000313" key="2">
    <source>
        <dbReference type="EMBL" id="EKT58136.1"/>
    </source>
</evidence>
<dbReference type="OrthoDB" id="6504948at2"/>
<gene>
    <name evidence="2" type="ORF">OOA_13457</name>
</gene>
<dbReference type="InterPro" id="IPR025612">
    <property type="entry name" value="YqjK"/>
</dbReference>
<dbReference type="EMBL" id="AKKL01000037">
    <property type="protein sequence ID" value="EKT58136.1"/>
    <property type="molecule type" value="Genomic_DNA"/>
</dbReference>
<dbReference type="Proteomes" id="UP000009336">
    <property type="component" value="Unassembled WGS sequence"/>
</dbReference>
<reference evidence="2 3" key="1">
    <citation type="journal article" date="2012" name="BMC Genomics">
        <title>Comparative genomics of bacteria in the genus Providencia isolated from wild Drosophila melanogaster.</title>
        <authorList>
            <person name="Galac M.R."/>
            <person name="Lazzaro B.P."/>
        </authorList>
    </citation>
    <scope>NUCLEOTIDE SEQUENCE [LARGE SCALE GENOMIC DNA]</scope>
    <source>
        <strain evidence="2 3">DSM 19968</strain>
    </source>
</reference>
<evidence type="ECO:0000256" key="1">
    <source>
        <dbReference type="SAM" id="Phobius"/>
    </source>
</evidence>
<evidence type="ECO:0008006" key="4">
    <source>
        <dbReference type="Google" id="ProtNLM"/>
    </source>
</evidence>
<keyword evidence="3" id="KW-1185">Reference proteome</keyword>
<accession>K8WDY0</accession>
<dbReference type="AlphaFoldDB" id="K8WDY0"/>
<comment type="caution">
    <text evidence="2">The sequence shown here is derived from an EMBL/GenBank/DDBJ whole genome shotgun (WGS) entry which is preliminary data.</text>
</comment>
<name>K8WDY0_9GAMM</name>
<dbReference type="PATRIC" id="fig|1141662.3.peg.2732"/>
<sequence>MSKNKRQSLAEKKQQLVTQIEQQRADLTTTSRDWLQVTEPYDRSWQVFVSFKPIFIAAAGLVSVYILRRPKRILSLGEKALTTWGIIRSFQGAVKTSKK</sequence>
<protein>
    <recommendedName>
        <fullName evidence="4">Cell division protein FtsH</fullName>
    </recommendedName>
</protein>
<organism evidence="2 3">
    <name type="scientific">Providencia burhodogranariea DSM 19968</name>
    <dbReference type="NCBI Taxonomy" id="1141662"/>
    <lineage>
        <taxon>Bacteria</taxon>
        <taxon>Pseudomonadati</taxon>
        <taxon>Pseudomonadota</taxon>
        <taxon>Gammaproteobacteria</taxon>
        <taxon>Enterobacterales</taxon>
        <taxon>Morganellaceae</taxon>
        <taxon>Providencia</taxon>
    </lineage>
</organism>
<feature type="transmembrane region" description="Helical" evidence="1">
    <location>
        <begin position="45"/>
        <end position="67"/>
    </location>
</feature>
<dbReference type="STRING" id="1141662.OOA_13457"/>
<dbReference type="Pfam" id="PF13997">
    <property type="entry name" value="YqjK"/>
    <property type="match status" value="1"/>
</dbReference>
<keyword evidence="1" id="KW-0812">Transmembrane</keyword>
<dbReference type="eggNOG" id="ENOG5032ZVT">
    <property type="taxonomic scope" value="Bacteria"/>
</dbReference>
<dbReference type="RefSeq" id="WP_008912683.1">
    <property type="nucleotide sequence ID" value="NZ_KB233223.1"/>
</dbReference>